<dbReference type="Proteomes" id="UP000247417">
    <property type="component" value="Unassembled WGS sequence"/>
</dbReference>
<reference evidence="1 2" key="1">
    <citation type="submission" date="2017-07" db="EMBL/GenBank/DDBJ databases">
        <title>A draft genome sequence of Komagataeibacter oboediens LMG 18849.</title>
        <authorList>
            <person name="Skraban J."/>
            <person name="Cleenwerck I."/>
            <person name="Vandamme P."/>
            <person name="Trcek J."/>
        </authorList>
    </citation>
    <scope>NUCLEOTIDE SEQUENCE [LARGE SCALE GENOMIC DNA]</scope>
    <source>
        <strain evidence="1 2">LMG 18849</strain>
    </source>
</reference>
<accession>A0A318QL23</accession>
<name>A0A318QL23_9PROT</name>
<sequence>MNHVSKIRPGAIAAYRPAEPAVSALIDARREGMAILPRDVTPVVASQARVQLASAQHAMQPASPQMVMGWLKKLAGMVANAPTDEGAVRAAVEAVMEVCGELPAGVWSVTSRQAWCRQPAVNGRLPGTFWPRPAEIYALLRPIADRIAREVEGCKAILAIADQKPDTQRAPPTEAERKAVAEAMRQVSVERAAREAEEARVRCFGDYMPGNDATLRGWDLVRALEADLPKMTGEMRDFTVERIAVLKRAAEAADALLGDAKNA</sequence>
<evidence type="ECO:0000313" key="1">
    <source>
        <dbReference type="EMBL" id="PYD78201.1"/>
    </source>
</evidence>
<comment type="caution">
    <text evidence="1">The sequence shown here is derived from an EMBL/GenBank/DDBJ whole genome shotgun (WGS) entry which is preliminary data.</text>
</comment>
<dbReference type="EMBL" id="NKTX01000114">
    <property type="protein sequence ID" value="PYD78201.1"/>
    <property type="molecule type" value="Genomic_DNA"/>
</dbReference>
<dbReference type="AlphaFoldDB" id="A0A318QL23"/>
<proteinExistence type="predicted"/>
<dbReference type="OrthoDB" id="7219931at2"/>
<protein>
    <submittedName>
        <fullName evidence="1">Uncharacterized protein</fullName>
    </submittedName>
</protein>
<evidence type="ECO:0000313" key="2">
    <source>
        <dbReference type="Proteomes" id="UP000247417"/>
    </source>
</evidence>
<dbReference type="STRING" id="940286.GCA_000227565_00471"/>
<organism evidence="1 2">
    <name type="scientific">Komagataeibacter oboediens</name>
    <dbReference type="NCBI Taxonomy" id="65958"/>
    <lineage>
        <taxon>Bacteria</taxon>
        <taxon>Pseudomonadati</taxon>
        <taxon>Pseudomonadota</taxon>
        <taxon>Alphaproteobacteria</taxon>
        <taxon>Acetobacterales</taxon>
        <taxon>Acetobacteraceae</taxon>
        <taxon>Komagataeibacter</taxon>
    </lineage>
</organism>
<dbReference type="RefSeq" id="WP_050017701.1">
    <property type="nucleotide sequence ID" value="NZ_NKTX01000114.1"/>
</dbReference>
<gene>
    <name evidence="1" type="ORF">CFR80_16815</name>
</gene>